<gene>
    <name evidence="2" type="ORF">A1A1_08514</name>
    <name evidence="1" type="ORF">BBH88_17325</name>
</gene>
<dbReference type="EMBL" id="AJYB01000024">
    <property type="protein sequence ID" value="EIM06995.1"/>
    <property type="molecule type" value="Genomic_DNA"/>
</dbReference>
<dbReference type="Proteomes" id="UP000092661">
    <property type="component" value="Chromosome"/>
</dbReference>
<organism evidence="2 3">
    <name type="scientific">Planococcus antarcticus DSM 14505</name>
    <dbReference type="NCBI Taxonomy" id="1185653"/>
    <lineage>
        <taxon>Bacteria</taxon>
        <taxon>Bacillati</taxon>
        <taxon>Bacillota</taxon>
        <taxon>Bacilli</taxon>
        <taxon>Bacillales</taxon>
        <taxon>Caryophanaceae</taxon>
        <taxon>Planococcus</taxon>
    </lineage>
</organism>
<evidence type="ECO:0000313" key="2">
    <source>
        <dbReference type="EMBL" id="EIM06995.1"/>
    </source>
</evidence>
<sequence length="88" mass="9779">MNFKYTFTQVISFSFLIGTVLAGRSDEKVEAEDSGKAVEAVLIKEFTASDEDFVNLQQEIVNQLGKDTPTLLEDSPEVVAVNEYIEDT</sequence>
<proteinExistence type="predicted"/>
<reference evidence="4" key="2">
    <citation type="submission" date="2016-07" db="EMBL/GenBank/DDBJ databases">
        <authorList>
            <person name="See-Too W.S."/>
        </authorList>
    </citation>
    <scope>NUCLEOTIDE SEQUENCE [LARGE SCALE GENOMIC DNA]</scope>
    <source>
        <strain evidence="4">DSM 14505</strain>
    </source>
</reference>
<dbReference type="KEGG" id="pana:BBH88_17325"/>
<keyword evidence="4" id="KW-1185">Reference proteome</keyword>
<name>A0A1C7DKA3_9BACL</name>
<dbReference type="AlphaFoldDB" id="A0A1C7DKA3"/>
<evidence type="ECO:0008006" key="5">
    <source>
        <dbReference type="Google" id="ProtNLM"/>
    </source>
</evidence>
<evidence type="ECO:0000313" key="4">
    <source>
        <dbReference type="Proteomes" id="UP000092661"/>
    </source>
</evidence>
<reference evidence="2 3" key="1">
    <citation type="journal article" date="2012" name="J. Bacteriol.">
        <title>Genome Sequence of the Antarctic Psychrophile Bacterium Planococcus antarcticus DSM 14505.</title>
        <authorList>
            <person name="Margolles A."/>
            <person name="Gueimonde M."/>
            <person name="Sanchez B."/>
        </authorList>
    </citation>
    <scope>NUCLEOTIDE SEQUENCE [LARGE SCALE GENOMIC DNA]</scope>
    <source>
        <strain evidence="2 3">DSM 14505</strain>
    </source>
</reference>
<reference evidence="1" key="3">
    <citation type="submission" date="2016-10" db="EMBL/GenBank/DDBJ databases">
        <authorList>
            <person name="See-Too W.S."/>
        </authorList>
    </citation>
    <scope>NUCLEOTIDE SEQUENCE</scope>
    <source>
        <strain evidence="1">DSM 14505</strain>
    </source>
</reference>
<dbReference type="RefSeq" id="WP_006829694.1">
    <property type="nucleotide sequence ID" value="NZ_AJYB01000024.1"/>
</dbReference>
<evidence type="ECO:0000313" key="1">
    <source>
        <dbReference type="EMBL" id="ANU11885.1"/>
    </source>
</evidence>
<evidence type="ECO:0000313" key="3">
    <source>
        <dbReference type="Proteomes" id="UP000004725"/>
    </source>
</evidence>
<accession>A0A1C7DKA3</accession>
<protein>
    <recommendedName>
        <fullName evidence="5">Inhibitor I9 domain-containing protein</fullName>
    </recommendedName>
</protein>
<dbReference type="EMBL" id="CP016534">
    <property type="protein sequence ID" value="ANU11885.1"/>
    <property type="molecule type" value="Genomic_DNA"/>
</dbReference>
<dbReference type="Proteomes" id="UP000004725">
    <property type="component" value="Unassembled WGS sequence"/>
</dbReference>